<reference evidence="1 2" key="1">
    <citation type="submission" date="2023-09" db="EMBL/GenBank/DDBJ databases">
        <title>Genomes of two closely related lineages of the louse Polyplax serrata with different host specificities.</title>
        <authorList>
            <person name="Martinu J."/>
            <person name="Tarabai H."/>
            <person name="Stefka J."/>
            <person name="Hypsa V."/>
        </authorList>
    </citation>
    <scope>NUCLEOTIDE SEQUENCE [LARGE SCALE GENOMIC DNA]</scope>
    <source>
        <strain evidence="1">98ZLc_SE</strain>
    </source>
</reference>
<dbReference type="Proteomes" id="UP001359485">
    <property type="component" value="Unassembled WGS sequence"/>
</dbReference>
<accession>A0ABR1B3Z5</accession>
<keyword evidence="2" id="KW-1185">Reference proteome</keyword>
<dbReference type="EMBL" id="JAWJWF010000004">
    <property type="protein sequence ID" value="KAK6634238.1"/>
    <property type="molecule type" value="Genomic_DNA"/>
</dbReference>
<protein>
    <submittedName>
        <fullName evidence="1">Uncharacterized protein</fullName>
    </submittedName>
</protein>
<comment type="caution">
    <text evidence="1">The sequence shown here is derived from an EMBL/GenBank/DDBJ whole genome shotgun (WGS) entry which is preliminary data.</text>
</comment>
<sequence length="181" mass="20789">MRAIFGRSLRELGNSLEKPDGEDKWSTMARPYMENLITTKKLVHSKPLADAGNETKDMAYGHEMLNLLNGYSRHSWTSVRTCLLTWRDFGCSQQIAMLSHAFNSSDEEIMVSRRFPQILKTDICNLKKKKKNKRGVRCPIYKRAKSGSLGVILDRSKNSNGFRVELFLSERTTENLVQMQI</sequence>
<proteinExistence type="predicted"/>
<organism evidence="1 2">
    <name type="scientific">Polyplax serrata</name>
    <name type="common">Common mouse louse</name>
    <dbReference type="NCBI Taxonomy" id="468196"/>
    <lineage>
        <taxon>Eukaryota</taxon>
        <taxon>Metazoa</taxon>
        <taxon>Ecdysozoa</taxon>
        <taxon>Arthropoda</taxon>
        <taxon>Hexapoda</taxon>
        <taxon>Insecta</taxon>
        <taxon>Pterygota</taxon>
        <taxon>Neoptera</taxon>
        <taxon>Paraneoptera</taxon>
        <taxon>Psocodea</taxon>
        <taxon>Troctomorpha</taxon>
        <taxon>Phthiraptera</taxon>
        <taxon>Anoplura</taxon>
        <taxon>Polyplacidae</taxon>
        <taxon>Polyplax</taxon>
    </lineage>
</organism>
<gene>
    <name evidence="1" type="ORF">RUM44_004846</name>
</gene>
<name>A0ABR1B3Z5_POLSC</name>
<evidence type="ECO:0000313" key="1">
    <source>
        <dbReference type="EMBL" id="KAK6634238.1"/>
    </source>
</evidence>
<evidence type="ECO:0000313" key="2">
    <source>
        <dbReference type="Proteomes" id="UP001359485"/>
    </source>
</evidence>